<evidence type="ECO:0000256" key="1">
    <source>
        <dbReference type="ARBA" id="ARBA00022553"/>
    </source>
</evidence>
<reference evidence="8 9" key="1">
    <citation type="submission" date="2015-11" db="EMBL/GenBank/DDBJ databases">
        <authorList>
            <person name="Zhang Y."/>
            <person name="Guo Z."/>
        </authorList>
    </citation>
    <scope>NUCLEOTIDE SEQUENCE [LARGE SCALE GENOMIC DNA]</scope>
    <source>
        <strain evidence="8">JGI-4</strain>
    </source>
</reference>
<accession>A0A0P1P2Q5</accession>
<keyword evidence="4" id="KW-0547">Nucleotide-binding</keyword>
<accession>A0A0P1MF78</accession>
<dbReference type="InterPro" id="IPR051813">
    <property type="entry name" value="HepT_RNase_toxin"/>
</dbReference>
<evidence type="ECO:0000256" key="5">
    <source>
        <dbReference type="ARBA" id="ARBA00022801"/>
    </source>
</evidence>
<sequence>MSKKRDIKLYLEDILDEIERIRRFVKDIKSFEEFYKNDLIYYAVLKSLENIGEAVKNIPEEIKKNYSVEWRKIAGFRDVIVHDYFGIDLEIVWDVIQTKLPELELIAKAILKDLGG</sequence>
<dbReference type="Proteomes" id="UP000182011">
    <property type="component" value="Unassembled WGS sequence"/>
</dbReference>
<evidence type="ECO:0000313" key="7">
    <source>
        <dbReference type="EMBL" id="CUS85961.1"/>
    </source>
</evidence>
<comment type="similarity">
    <text evidence="6">Belongs to the HepT RNase toxin family.</text>
</comment>
<keyword evidence="5" id="KW-0378">Hydrolase</keyword>
<accession>A0A0P1P715</accession>
<dbReference type="GO" id="GO:0000166">
    <property type="term" value="F:nucleotide binding"/>
    <property type="evidence" value="ECO:0007669"/>
    <property type="project" value="UniProtKB-KW"/>
</dbReference>
<dbReference type="EMBL" id="FAOP01000010">
    <property type="protein sequence ID" value="CUU08728.1"/>
    <property type="molecule type" value="Genomic_DNA"/>
</dbReference>
<dbReference type="OrthoDB" id="9802833at2"/>
<evidence type="ECO:0000256" key="4">
    <source>
        <dbReference type="ARBA" id="ARBA00022741"/>
    </source>
</evidence>
<dbReference type="InterPro" id="IPR008201">
    <property type="entry name" value="HepT-like"/>
</dbReference>
<dbReference type="InterPro" id="IPR037038">
    <property type="entry name" value="HepT-like_sf"/>
</dbReference>
<dbReference type="GO" id="GO:0110001">
    <property type="term" value="C:toxin-antitoxin complex"/>
    <property type="evidence" value="ECO:0007669"/>
    <property type="project" value="InterPro"/>
</dbReference>
<keyword evidence="2" id="KW-1277">Toxin-antitoxin system</keyword>
<evidence type="ECO:0000313" key="8">
    <source>
        <dbReference type="EMBL" id="CUU08728.1"/>
    </source>
</evidence>
<accession>A0A0P1LVB9</accession>
<dbReference type="RefSeq" id="WP_047133308.1">
    <property type="nucleotide sequence ID" value="NZ_CZVI01000010.1"/>
</dbReference>
<name>A0A0P1MF78_9BACT</name>
<dbReference type="Pfam" id="PF01934">
    <property type="entry name" value="HepT-like"/>
    <property type="match status" value="1"/>
</dbReference>
<dbReference type="Gene3D" id="1.20.120.580">
    <property type="entry name" value="bsu32300-like"/>
    <property type="match status" value="1"/>
</dbReference>
<proteinExistence type="inferred from homology"/>
<dbReference type="Proteomes" id="UP000182200">
    <property type="component" value="Unassembled WGS sequence"/>
</dbReference>
<accession>A0A0P1LJI8</accession>
<evidence type="ECO:0000313" key="10">
    <source>
        <dbReference type="Proteomes" id="UP000182200"/>
    </source>
</evidence>
<gene>
    <name evidence="8" type="ORF">JGI4_02172</name>
    <name evidence="7" type="ORF">JGI8_00948</name>
</gene>
<reference evidence="7 10" key="2">
    <citation type="submission" date="2015-11" db="EMBL/GenBank/DDBJ databases">
        <authorList>
            <person name="Varghese N."/>
        </authorList>
    </citation>
    <scope>NUCLEOTIDE SEQUENCE [LARGE SCALE GENOMIC DNA]</scope>
    <source>
        <strain evidence="7 10">JGI-8</strain>
    </source>
</reference>
<dbReference type="PANTHER" id="PTHR34139">
    <property type="entry name" value="UPF0331 PROTEIN MJ0127"/>
    <property type="match status" value="1"/>
</dbReference>
<accession>A0A0P1M1Q3</accession>
<dbReference type="GO" id="GO:0004540">
    <property type="term" value="F:RNA nuclease activity"/>
    <property type="evidence" value="ECO:0007669"/>
    <property type="project" value="InterPro"/>
</dbReference>
<accession>A0A0P1NU67</accession>
<accession>A0A0P1MAE8</accession>
<dbReference type="PANTHER" id="PTHR34139:SF1">
    <property type="entry name" value="RNASE MJ1380-RELATED"/>
    <property type="match status" value="1"/>
</dbReference>
<evidence type="ECO:0000256" key="3">
    <source>
        <dbReference type="ARBA" id="ARBA00022722"/>
    </source>
</evidence>
<accession>A0A0S4NCY9</accession>
<accession>A0A0P1MED9</accession>
<evidence type="ECO:0000256" key="2">
    <source>
        <dbReference type="ARBA" id="ARBA00022649"/>
    </source>
</evidence>
<evidence type="ECO:0000256" key="6">
    <source>
        <dbReference type="ARBA" id="ARBA00024207"/>
    </source>
</evidence>
<keyword evidence="3" id="KW-0540">Nuclease</keyword>
<dbReference type="STRING" id="1633631.GCA_001442925_02166"/>
<organism evidence="8 9">
    <name type="scientific">Candidatus Kryptonium thompsonii</name>
    <dbReference type="NCBI Taxonomy" id="1633631"/>
    <lineage>
        <taxon>Bacteria</taxon>
        <taxon>Pseudomonadati</taxon>
        <taxon>Candidatus Kryptoniota</taxon>
        <taxon>Candidatus Kryptonium</taxon>
    </lineage>
</organism>
<keyword evidence="1" id="KW-0597">Phosphoprotein</keyword>
<dbReference type="EMBL" id="CZVI01000010">
    <property type="protein sequence ID" value="CUS85961.1"/>
    <property type="molecule type" value="Genomic_DNA"/>
</dbReference>
<dbReference type="GO" id="GO:0016787">
    <property type="term" value="F:hydrolase activity"/>
    <property type="evidence" value="ECO:0007669"/>
    <property type="project" value="UniProtKB-KW"/>
</dbReference>
<evidence type="ECO:0000313" key="9">
    <source>
        <dbReference type="Proteomes" id="UP000182011"/>
    </source>
</evidence>
<protein>
    <submittedName>
        <fullName evidence="8">Uncharacterized conserved protein, contains HEPN domain</fullName>
    </submittedName>
</protein>
<keyword evidence="10" id="KW-1185">Reference proteome</keyword>
<dbReference type="AlphaFoldDB" id="A0A0P1MF78"/>
<accession>A0A0N7MRM8</accession>